<dbReference type="STRING" id="762982.HMPREF9442_01328"/>
<evidence type="ECO:0000313" key="1">
    <source>
        <dbReference type="EMBL" id="EGG55022.1"/>
    </source>
</evidence>
<dbReference type="HOGENOM" id="CLU_3262425_0_0_10"/>
<dbReference type="EMBL" id="AFBR01000034">
    <property type="protein sequence ID" value="EGG55022.1"/>
    <property type="molecule type" value="Genomic_DNA"/>
</dbReference>
<gene>
    <name evidence="1" type="ORF">HMPREF9442_01328</name>
</gene>
<organism evidence="1 2">
    <name type="scientific">Paraprevotella xylaniphila YIT 11841</name>
    <dbReference type="NCBI Taxonomy" id="762982"/>
    <lineage>
        <taxon>Bacteria</taxon>
        <taxon>Pseudomonadati</taxon>
        <taxon>Bacteroidota</taxon>
        <taxon>Bacteroidia</taxon>
        <taxon>Bacteroidales</taxon>
        <taxon>Prevotellaceae</taxon>
        <taxon>Paraprevotella</taxon>
    </lineage>
</organism>
<protein>
    <submittedName>
        <fullName evidence="1">Uncharacterized protein</fullName>
    </submittedName>
</protein>
<keyword evidence="2" id="KW-1185">Reference proteome</keyword>
<evidence type="ECO:0000313" key="2">
    <source>
        <dbReference type="Proteomes" id="UP000005546"/>
    </source>
</evidence>
<accession>F3QT13</accession>
<feature type="non-terminal residue" evidence="1">
    <location>
        <position position="52"/>
    </location>
</feature>
<dbReference type="Proteomes" id="UP000005546">
    <property type="component" value="Unassembled WGS sequence"/>
</dbReference>
<sequence length="52" mass="5474">MGSIESDGYPVSLRKDDTESAETCTNVQKCAQTSGNAHKCATSAVRPPNFAV</sequence>
<name>F3QT13_9BACT</name>
<comment type="caution">
    <text evidence="1">The sequence shown here is derived from an EMBL/GenBank/DDBJ whole genome shotgun (WGS) entry which is preliminary data.</text>
</comment>
<dbReference type="AlphaFoldDB" id="F3QT13"/>
<reference evidence="1 2" key="1">
    <citation type="submission" date="2011-02" db="EMBL/GenBank/DDBJ databases">
        <authorList>
            <person name="Weinstock G."/>
            <person name="Sodergren E."/>
            <person name="Clifton S."/>
            <person name="Fulton L."/>
            <person name="Fulton B."/>
            <person name="Courtney L."/>
            <person name="Fronick C."/>
            <person name="Harrison M."/>
            <person name="Strong C."/>
            <person name="Farmer C."/>
            <person name="Delahaunty K."/>
            <person name="Markovic C."/>
            <person name="Hall O."/>
            <person name="Minx P."/>
            <person name="Tomlinson C."/>
            <person name="Mitreva M."/>
            <person name="Hou S."/>
            <person name="Chen J."/>
            <person name="Wollam A."/>
            <person name="Pepin K.H."/>
            <person name="Johnson M."/>
            <person name="Bhonagiri V."/>
            <person name="Zhang X."/>
            <person name="Suruliraj S."/>
            <person name="Warren W."/>
            <person name="Chinwalla A."/>
            <person name="Mardis E.R."/>
            <person name="Wilson R.K."/>
        </authorList>
    </citation>
    <scope>NUCLEOTIDE SEQUENCE [LARGE SCALE GENOMIC DNA]</scope>
    <source>
        <strain evidence="1 2">YIT 11841</strain>
    </source>
</reference>
<proteinExistence type="predicted"/>